<feature type="transmembrane region" description="Helical" evidence="8">
    <location>
        <begin position="248"/>
        <end position="271"/>
    </location>
</feature>
<feature type="transmembrane region" description="Helical" evidence="8">
    <location>
        <begin position="307"/>
        <end position="326"/>
    </location>
</feature>
<evidence type="ECO:0000256" key="2">
    <source>
        <dbReference type="ARBA" id="ARBA00007015"/>
    </source>
</evidence>
<evidence type="ECO:0000256" key="3">
    <source>
        <dbReference type="ARBA" id="ARBA00022448"/>
    </source>
</evidence>
<sequence length="478" mass="51007">MASGGSAALDAYDEEAAVRRPLELDARDAAASSSDHHRPGGNVMPRYQVGTKGDTSSHSEEQRQPSTDDVRKNKPGSRYFTAFGVDLSPDNMAVAIVYFVQGVLGLARLAMSFYLKDDLHLDPAETAVVTGFSSLPWLIKPLYGFISDSIPLFGYRRRSYLFLSGLLGALSWSLMATVVSSKYSAASSILLGSLSVAFSDVVVDSMVVERARGESQSTSGSLQSLCWGSSAFGGIVSAYFSGSLVDTYGVRFVFGVTAFLPLMTSAVAVLVNEHRYLLENIIPYSLVQDSLRALSSTTNKLGFTPEFLGRVKLVTSFASLLGVGLYNYFLKEVPLRKIFLVTTIIGSALGMTQVLLVTGLNRQFGISDEWFSIGDSLIITVLGQASFMPVLVLAAKLCPPGMEATLFATLMSISNAGSVTGGLVGAGLTRIFGVTRDTFGNLPLLIVVCNLSSLLPLPLLGLLPEESGDTDNGETKNN</sequence>
<keyword evidence="6 8" id="KW-0472">Membrane</keyword>
<comment type="similarity">
    <text evidence="2">Belongs to the major facilitator superfamily. Folate-biopterin transporter (TC 2.A.71) family.</text>
</comment>
<feature type="transmembrane region" description="Helical" evidence="8">
    <location>
        <begin position="160"/>
        <end position="179"/>
    </location>
</feature>
<name>A0A811N558_9POAL</name>
<keyword evidence="5 8" id="KW-1133">Transmembrane helix</keyword>
<feature type="transmembrane region" description="Helical" evidence="8">
    <location>
        <begin position="370"/>
        <end position="394"/>
    </location>
</feature>
<evidence type="ECO:0000256" key="6">
    <source>
        <dbReference type="ARBA" id="ARBA00023136"/>
    </source>
</evidence>
<dbReference type="Pfam" id="PF03092">
    <property type="entry name" value="BT1"/>
    <property type="match status" value="2"/>
</dbReference>
<evidence type="ECO:0000313" key="9">
    <source>
        <dbReference type="EMBL" id="CAD6221009.1"/>
    </source>
</evidence>
<dbReference type="InterPro" id="IPR036259">
    <property type="entry name" value="MFS_trans_sf"/>
</dbReference>
<evidence type="ECO:0000313" key="10">
    <source>
        <dbReference type="Proteomes" id="UP000604825"/>
    </source>
</evidence>
<comment type="caution">
    <text evidence="9">The sequence shown here is derived from an EMBL/GenBank/DDBJ whole genome shotgun (WGS) entry which is preliminary data.</text>
</comment>
<feature type="compositionally biased region" description="Basic and acidic residues" evidence="7">
    <location>
        <begin position="55"/>
        <end position="72"/>
    </location>
</feature>
<evidence type="ECO:0000256" key="8">
    <source>
        <dbReference type="SAM" id="Phobius"/>
    </source>
</evidence>
<dbReference type="Gene3D" id="1.20.1250.20">
    <property type="entry name" value="MFS general substrate transporter like domains"/>
    <property type="match status" value="2"/>
</dbReference>
<dbReference type="CDD" id="cd17484">
    <property type="entry name" value="MFS_FBT"/>
    <property type="match status" value="1"/>
</dbReference>
<keyword evidence="10" id="KW-1185">Reference proteome</keyword>
<feature type="transmembrane region" description="Helical" evidence="8">
    <location>
        <begin position="406"/>
        <end position="432"/>
    </location>
</feature>
<feature type="transmembrane region" description="Helical" evidence="8">
    <location>
        <begin position="444"/>
        <end position="463"/>
    </location>
</feature>
<feature type="compositionally biased region" description="Basic and acidic residues" evidence="7">
    <location>
        <begin position="23"/>
        <end position="38"/>
    </location>
</feature>
<dbReference type="InterPro" id="IPR039309">
    <property type="entry name" value="BT1"/>
</dbReference>
<reference evidence="9" key="1">
    <citation type="submission" date="2020-10" db="EMBL/GenBank/DDBJ databases">
        <authorList>
            <person name="Han B."/>
            <person name="Lu T."/>
            <person name="Zhao Q."/>
            <person name="Huang X."/>
            <person name="Zhao Y."/>
        </authorList>
    </citation>
    <scope>NUCLEOTIDE SEQUENCE</scope>
</reference>
<feature type="transmembrane region" description="Helical" evidence="8">
    <location>
        <begin position="92"/>
        <end position="111"/>
    </location>
</feature>
<evidence type="ECO:0000256" key="4">
    <source>
        <dbReference type="ARBA" id="ARBA00022692"/>
    </source>
</evidence>
<organism evidence="9 10">
    <name type="scientific">Miscanthus lutarioriparius</name>
    <dbReference type="NCBI Taxonomy" id="422564"/>
    <lineage>
        <taxon>Eukaryota</taxon>
        <taxon>Viridiplantae</taxon>
        <taxon>Streptophyta</taxon>
        <taxon>Embryophyta</taxon>
        <taxon>Tracheophyta</taxon>
        <taxon>Spermatophyta</taxon>
        <taxon>Magnoliopsida</taxon>
        <taxon>Liliopsida</taxon>
        <taxon>Poales</taxon>
        <taxon>Poaceae</taxon>
        <taxon>PACMAD clade</taxon>
        <taxon>Panicoideae</taxon>
        <taxon>Andropogonodae</taxon>
        <taxon>Andropogoneae</taxon>
        <taxon>Saccharinae</taxon>
        <taxon>Miscanthus</taxon>
    </lineage>
</organism>
<dbReference type="PANTHER" id="PTHR31585:SF0">
    <property type="entry name" value="FOLATE-BIOPTERIN TRANSPORTER 1, CHLOROPLASTIC"/>
    <property type="match status" value="1"/>
</dbReference>
<accession>A0A811N558</accession>
<dbReference type="PANTHER" id="PTHR31585">
    <property type="entry name" value="FOLATE-BIOPTERIN TRANSPORTER 1, CHLOROPLASTIC"/>
    <property type="match status" value="1"/>
</dbReference>
<proteinExistence type="inferred from homology"/>
<dbReference type="InterPro" id="IPR004324">
    <property type="entry name" value="FBT"/>
</dbReference>
<evidence type="ECO:0008006" key="11">
    <source>
        <dbReference type="Google" id="ProtNLM"/>
    </source>
</evidence>
<evidence type="ECO:0000256" key="7">
    <source>
        <dbReference type="SAM" id="MobiDB-lite"/>
    </source>
</evidence>
<evidence type="ECO:0000256" key="1">
    <source>
        <dbReference type="ARBA" id="ARBA00004141"/>
    </source>
</evidence>
<gene>
    <name evidence="9" type="ORF">NCGR_LOCUS14415</name>
</gene>
<dbReference type="Proteomes" id="UP000604825">
    <property type="component" value="Unassembled WGS sequence"/>
</dbReference>
<comment type="subcellular location">
    <subcellularLocation>
        <location evidence="1">Membrane</location>
        <topology evidence="1">Multi-pass membrane protein</topology>
    </subcellularLocation>
</comment>
<dbReference type="GO" id="GO:0016020">
    <property type="term" value="C:membrane"/>
    <property type="evidence" value="ECO:0007669"/>
    <property type="project" value="UniProtKB-SubCell"/>
</dbReference>
<dbReference type="NCBIfam" id="TIGR00788">
    <property type="entry name" value="fbt"/>
    <property type="match status" value="1"/>
</dbReference>
<evidence type="ECO:0000256" key="5">
    <source>
        <dbReference type="ARBA" id="ARBA00022989"/>
    </source>
</evidence>
<protein>
    <recommendedName>
        <fullName evidence="11">Biopterin transport-related protein BT1</fullName>
    </recommendedName>
</protein>
<dbReference type="SUPFAM" id="SSF103473">
    <property type="entry name" value="MFS general substrate transporter"/>
    <property type="match status" value="1"/>
</dbReference>
<keyword evidence="3" id="KW-0813">Transport</keyword>
<keyword evidence="4 8" id="KW-0812">Transmembrane</keyword>
<feature type="transmembrane region" description="Helical" evidence="8">
    <location>
        <begin position="338"/>
        <end position="358"/>
    </location>
</feature>
<feature type="region of interest" description="Disordered" evidence="7">
    <location>
        <begin position="23"/>
        <end position="73"/>
    </location>
</feature>
<dbReference type="AlphaFoldDB" id="A0A811N558"/>
<dbReference type="EMBL" id="CAJGYO010000003">
    <property type="protein sequence ID" value="CAD6221009.1"/>
    <property type="molecule type" value="Genomic_DNA"/>
</dbReference>
<dbReference type="OrthoDB" id="754047at2759"/>